<organism evidence="1 2">
    <name type="scientific">Kistimonas scapharcae</name>
    <dbReference type="NCBI Taxonomy" id="1036133"/>
    <lineage>
        <taxon>Bacteria</taxon>
        <taxon>Pseudomonadati</taxon>
        <taxon>Pseudomonadota</taxon>
        <taxon>Gammaproteobacteria</taxon>
        <taxon>Oceanospirillales</taxon>
        <taxon>Endozoicomonadaceae</taxon>
        <taxon>Kistimonas</taxon>
    </lineage>
</organism>
<reference evidence="2" key="1">
    <citation type="journal article" date="2019" name="Int. J. Syst. Evol. Microbiol.">
        <title>The Global Catalogue of Microorganisms (GCM) 10K type strain sequencing project: providing services to taxonomists for standard genome sequencing and annotation.</title>
        <authorList>
            <consortium name="The Broad Institute Genomics Platform"/>
            <consortium name="The Broad Institute Genome Sequencing Center for Infectious Disease"/>
            <person name="Wu L."/>
            <person name="Ma J."/>
        </authorList>
    </citation>
    <scope>NUCLEOTIDE SEQUENCE [LARGE SCALE GENOMIC DNA]</scope>
    <source>
        <strain evidence="2">JCM 17805</strain>
    </source>
</reference>
<name>A0ABP8V6D9_9GAMM</name>
<keyword evidence="2" id="KW-1185">Reference proteome</keyword>
<dbReference type="Proteomes" id="UP001500604">
    <property type="component" value="Unassembled WGS sequence"/>
</dbReference>
<dbReference type="RefSeq" id="WP_345197750.1">
    <property type="nucleotide sequence ID" value="NZ_BAABFL010000450.1"/>
</dbReference>
<protein>
    <submittedName>
        <fullName evidence="1">Uncharacterized protein</fullName>
    </submittedName>
</protein>
<sequence>MDKKPPVIELPVRSYNGASPIALTMSLDDEGEPRYVLKTQQINGEEGLFDLEDLLRYVKNEMPELWKN</sequence>
<proteinExistence type="predicted"/>
<dbReference type="EMBL" id="BAABFL010000450">
    <property type="protein sequence ID" value="GAA4651382.1"/>
    <property type="molecule type" value="Genomic_DNA"/>
</dbReference>
<evidence type="ECO:0000313" key="2">
    <source>
        <dbReference type="Proteomes" id="UP001500604"/>
    </source>
</evidence>
<comment type="caution">
    <text evidence="1">The sequence shown here is derived from an EMBL/GenBank/DDBJ whole genome shotgun (WGS) entry which is preliminary data.</text>
</comment>
<gene>
    <name evidence="1" type="ORF">GCM10023116_36660</name>
</gene>
<accession>A0ABP8V6D9</accession>
<evidence type="ECO:0000313" key="1">
    <source>
        <dbReference type="EMBL" id="GAA4651382.1"/>
    </source>
</evidence>